<dbReference type="InterPro" id="IPR007434">
    <property type="entry name" value="FemAB-like"/>
</dbReference>
<dbReference type="EMBL" id="FNVT01000009">
    <property type="protein sequence ID" value="SEG95419.1"/>
    <property type="molecule type" value="Genomic_DNA"/>
</dbReference>
<gene>
    <name evidence="1" type="ORF">SAMN05444920_10961</name>
</gene>
<organism evidence="1 2">
    <name type="scientific">Nonomuraea solani</name>
    <dbReference type="NCBI Taxonomy" id="1144553"/>
    <lineage>
        <taxon>Bacteria</taxon>
        <taxon>Bacillati</taxon>
        <taxon>Actinomycetota</taxon>
        <taxon>Actinomycetes</taxon>
        <taxon>Streptosporangiales</taxon>
        <taxon>Streptosporangiaceae</taxon>
        <taxon>Nonomuraea</taxon>
    </lineage>
</organism>
<sequence>MVAIRDETISVRTVESITELQPAEWDRLVTDDNFYHSHSWLLSLEYLHGPHLIVVACQKGELVGALPVWGGEHGEPGLFDLPDQFSDVPGEWDSHFLWLGAHRSVSNGLLVSTHARRPDAVLRALLDHAHGLAAERRLAGVVMPYVPAPAADELASSHPEAYALLHSADAEMEVPPGGLGEWLEGLSRKDRLKRRAELRKFHAAGNTVTWVPVDDPVAGDAARLIAQNRSRYGSDQGADWMHRSFDAQRRSGVLDQAIAGVCRRDGRTIAVLVCYGFRGHLYARYFGFDYAAARPASEYHVLVYSLALDFAAQHEFHHYHLSTSALDIKARRGAVLTPQAAVVAPTENEWPPEKAVETHNERYATTFWRRFQHRRDAISSHWNRWFPRRRPRDK</sequence>
<evidence type="ECO:0000313" key="1">
    <source>
        <dbReference type="EMBL" id="SEG95419.1"/>
    </source>
</evidence>
<dbReference type="Proteomes" id="UP000236732">
    <property type="component" value="Unassembled WGS sequence"/>
</dbReference>
<dbReference type="AlphaFoldDB" id="A0A1H6EEH5"/>
<name>A0A1H6EEH5_9ACTN</name>
<dbReference type="Pfam" id="PF04339">
    <property type="entry name" value="FemAB_like"/>
    <property type="match status" value="1"/>
</dbReference>
<proteinExistence type="predicted"/>
<reference evidence="1 2" key="1">
    <citation type="submission" date="2016-10" db="EMBL/GenBank/DDBJ databases">
        <authorList>
            <person name="de Groot N.N."/>
        </authorList>
    </citation>
    <scope>NUCLEOTIDE SEQUENCE [LARGE SCALE GENOMIC DNA]</scope>
    <source>
        <strain evidence="1 2">CGMCC 4.7037</strain>
    </source>
</reference>
<evidence type="ECO:0008006" key="3">
    <source>
        <dbReference type="Google" id="ProtNLM"/>
    </source>
</evidence>
<dbReference type="InterPro" id="IPR016181">
    <property type="entry name" value="Acyl_CoA_acyltransferase"/>
</dbReference>
<protein>
    <recommendedName>
        <fullName evidence="3">Acetyltransferase involved in cellulose biosynthesis, CelD/BcsL family</fullName>
    </recommendedName>
</protein>
<keyword evidence="2" id="KW-1185">Reference proteome</keyword>
<dbReference type="SUPFAM" id="SSF55729">
    <property type="entry name" value="Acyl-CoA N-acyltransferases (Nat)"/>
    <property type="match status" value="1"/>
</dbReference>
<evidence type="ECO:0000313" key="2">
    <source>
        <dbReference type="Proteomes" id="UP000236732"/>
    </source>
</evidence>
<accession>A0A1H6EEH5</accession>